<dbReference type="OrthoDB" id="1807327at2"/>
<evidence type="ECO:0000313" key="2">
    <source>
        <dbReference type="Proteomes" id="UP000297597"/>
    </source>
</evidence>
<name>A0A4Y7RLP7_9FIRM</name>
<reference evidence="1 2" key="1">
    <citation type="journal article" date="2018" name="Environ. Microbiol.">
        <title>Novel energy conservation strategies and behaviour of Pelotomaculum schinkii driving syntrophic propionate catabolism.</title>
        <authorList>
            <person name="Hidalgo-Ahumada C.A.P."/>
            <person name="Nobu M.K."/>
            <person name="Narihiro T."/>
            <person name="Tamaki H."/>
            <person name="Liu W.T."/>
            <person name="Kamagata Y."/>
            <person name="Stams A.J.M."/>
            <person name="Imachi H."/>
            <person name="Sousa D.Z."/>
        </authorList>
    </citation>
    <scope>NUCLEOTIDE SEQUENCE [LARGE SCALE GENOMIC DNA]</scope>
    <source>
        <strain evidence="1 2">MGP</strain>
    </source>
</reference>
<dbReference type="EMBL" id="QFFZ01000043">
    <property type="protein sequence ID" value="TEB09602.1"/>
    <property type="molecule type" value="Genomic_DNA"/>
</dbReference>
<organism evidence="1 2">
    <name type="scientific">Pelotomaculum propionicicum</name>
    <dbReference type="NCBI Taxonomy" id="258475"/>
    <lineage>
        <taxon>Bacteria</taxon>
        <taxon>Bacillati</taxon>
        <taxon>Bacillota</taxon>
        <taxon>Clostridia</taxon>
        <taxon>Eubacteriales</taxon>
        <taxon>Desulfotomaculaceae</taxon>
        <taxon>Pelotomaculum</taxon>
    </lineage>
</organism>
<protein>
    <submittedName>
        <fullName evidence="1">Uncharacterized protein</fullName>
    </submittedName>
</protein>
<sequence>MLAVALNSLGTIDEEYFASLFVRQFTGFKVIKLSLYKDAEKDQLQVCQPEKDADLLKDLIQNSDPADPILRLKGPRAKLQKAVRSMFFPGQKKKHEKVLLIGSEGFNDFPWAVQIVAVQLNVLDLIQDTEELQKSGFMILHDPEKNESENFIVGVKTLHPENTMYVELYQGDRSKDIKKCYEVVFAEYLVKRKKIKERLEEQHPGQVISCAQAGRIAGELRVSTYLVGSVCDEYGYQITNCGLGCF</sequence>
<proteinExistence type="predicted"/>
<accession>A0A4Y7RLP7</accession>
<comment type="caution">
    <text evidence="1">The sequence shown here is derived from an EMBL/GenBank/DDBJ whole genome shotgun (WGS) entry which is preliminary data.</text>
</comment>
<keyword evidence="2" id="KW-1185">Reference proteome</keyword>
<gene>
    <name evidence="1" type="ORF">Pmgp_03033</name>
</gene>
<dbReference type="RefSeq" id="WP_134214830.1">
    <property type="nucleotide sequence ID" value="NZ_QFFZ01000043.1"/>
</dbReference>
<evidence type="ECO:0000313" key="1">
    <source>
        <dbReference type="EMBL" id="TEB09602.1"/>
    </source>
</evidence>
<dbReference type="AlphaFoldDB" id="A0A4Y7RLP7"/>
<dbReference type="Proteomes" id="UP000297597">
    <property type="component" value="Unassembled WGS sequence"/>
</dbReference>